<proteinExistence type="predicted"/>
<gene>
    <name evidence="1" type="ORF">SAMN04488085_106214</name>
</gene>
<protein>
    <submittedName>
        <fullName evidence="1">Uncharacterized protein</fullName>
    </submittedName>
</protein>
<dbReference type="AlphaFoldDB" id="A0A1I4EVQ1"/>
<dbReference type="InParanoid" id="A0A1I4EVQ1"/>
<reference evidence="1 2" key="1">
    <citation type="submission" date="2016-10" db="EMBL/GenBank/DDBJ databases">
        <authorList>
            <person name="de Groot N.N."/>
        </authorList>
    </citation>
    <scope>NUCLEOTIDE SEQUENCE [LARGE SCALE GENOMIC DNA]</scope>
    <source>
        <strain evidence="1 2">DSM 45317</strain>
    </source>
</reference>
<keyword evidence="2" id="KW-1185">Reference proteome</keyword>
<name>A0A1I4EVQ1_9ACTN</name>
<accession>A0A1I4EVQ1</accession>
<sequence>MQRQRAGEVDAQTAELGAIRADLPPYARRRVADGFSPNFSR</sequence>
<dbReference type="Proteomes" id="UP000199152">
    <property type="component" value="Unassembled WGS sequence"/>
</dbReference>
<organism evidence="1 2">
    <name type="scientific">Geodermatophilus ruber</name>
    <dbReference type="NCBI Taxonomy" id="504800"/>
    <lineage>
        <taxon>Bacteria</taxon>
        <taxon>Bacillati</taxon>
        <taxon>Actinomycetota</taxon>
        <taxon>Actinomycetes</taxon>
        <taxon>Geodermatophilales</taxon>
        <taxon>Geodermatophilaceae</taxon>
        <taxon>Geodermatophilus</taxon>
    </lineage>
</organism>
<dbReference type="EMBL" id="FOSW01000006">
    <property type="protein sequence ID" value="SFL09782.1"/>
    <property type="molecule type" value="Genomic_DNA"/>
</dbReference>
<evidence type="ECO:0000313" key="2">
    <source>
        <dbReference type="Proteomes" id="UP000199152"/>
    </source>
</evidence>
<evidence type="ECO:0000313" key="1">
    <source>
        <dbReference type="EMBL" id="SFL09782.1"/>
    </source>
</evidence>